<accession>A0A0L7KNE6</accession>
<feature type="transmembrane region" description="Helical" evidence="1">
    <location>
        <begin position="57"/>
        <end position="76"/>
    </location>
</feature>
<protein>
    <submittedName>
        <fullName evidence="2">Uncharacterized protein</fullName>
    </submittedName>
</protein>
<evidence type="ECO:0000313" key="2">
    <source>
        <dbReference type="EMBL" id="KOB64813.1"/>
    </source>
</evidence>
<evidence type="ECO:0000256" key="1">
    <source>
        <dbReference type="SAM" id="Phobius"/>
    </source>
</evidence>
<organism evidence="2 3">
    <name type="scientific">Operophtera brumata</name>
    <name type="common">Winter moth</name>
    <name type="synonym">Phalaena brumata</name>
    <dbReference type="NCBI Taxonomy" id="104452"/>
    <lineage>
        <taxon>Eukaryota</taxon>
        <taxon>Metazoa</taxon>
        <taxon>Ecdysozoa</taxon>
        <taxon>Arthropoda</taxon>
        <taxon>Hexapoda</taxon>
        <taxon>Insecta</taxon>
        <taxon>Pterygota</taxon>
        <taxon>Neoptera</taxon>
        <taxon>Endopterygota</taxon>
        <taxon>Lepidoptera</taxon>
        <taxon>Glossata</taxon>
        <taxon>Ditrysia</taxon>
        <taxon>Geometroidea</taxon>
        <taxon>Geometridae</taxon>
        <taxon>Larentiinae</taxon>
        <taxon>Operophtera</taxon>
    </lineage>
</organism>
<keyword evidence="3" id="KW-1185">Reference proteome</keyword>
<dbReference type="Proteomes" id="UP000037510">
    <property type="component" value="Unassembled WGS sequence"/>
</dbReference>
<dbReference type="STRING" id="104452.A0A0L7KNE6"/>
<dbReference type="PANTHER" id="PTHR39952">
    <property type="entry name" value="FI02073P"/>
    <property type="match status" value="1"/>
</dbReference>
<keyword evidence="1" id="KW-0812">Transmembrane</keyword>
<dbReference type="PANTHER" id="PTHR39952:SF1">
    <property type="match status" value="1"/>
</dbReference>
<gene>
    <name evidence="2" type="ORF">OBRU01_23585</name>
</gene>
<comment type="caution">
    <text evidence="2">The sequence shown here is derived from an EMBL/GenBank/DDBJ whole genome shotgun (WGS) entry which is preliminary data.</text>
</comment>
<dbReference type="EMBL" id="JTDY01007991">
    <property type="protein sequence ID" value="KOB64813.1"/>
    <property type="molecule type" value="Genomic_DNA"/>
</dbReference>
<name>A0A0L7KNE6_OPEBR</name>
<dbReference type="AlphaFoldDB" id="A0A0L7KNE6"/>
<reference evidence="2 3" key="1">
    <citation type="journal article" date="2015" name="Genome Biol. Evol.">
        <title>The genome of winter moth (Operophtera brumata) provides a genomic perspective on sexual dimorphism and phenology.</title>
        <authorList>
            <person name="Derks M.F."/>
            <person name="Smit S."/>
            <person name="Salis L."/>
            <person name="Schijlen E."/>
            <person name="Bossers A."/>
            <person name="Mateman C."/>
            <person name="Pijl A.S."/>
            <person name="de Ridder D."/>
            <person name="Groenen M.A."/>
            <person name="Visser M.E."/>
            <person name="Megens H.J."/>
        </authorList>
    </citation>
    <scope>NUCLEOTIDE SEQUENCE [LARGE SCALE GENOMIC DNA]</scope>
    <source>
        <strain evidence="2">WM2013NL</strain>
        <tissue evidence="2">Head and thorax</tissue>
    </source>
</reference>
<proteinExistence type="predicted"/>
<sequence>MMQVLQYQVSTPQSTIAADVAQHYVPPPPYFGVRCVFEGVSECGVVHGALYWCLRGVFALSVSAVLVCIFSCMLAYQLL</sequence>
<feature type="non-terminal residue" evidence="2">
    <location>
        <position position="79"/>
    </location>
</feature>
<keyword evidence="1" id="KW-0472">Membrane</keyword>
<keyword evidence="1" id="KW-1133">Transmembrane helix</keyword>
<evidence type="ECO:0000313" key="3">
    <source>
        <dbReference type="Proteomes" id="UP000037510"/>
    </source>
</evidence>